<feature type="chain" id="PRO_5043903327" evidence="1">
    <location>
        <begin position="19"/>
        <end position="118"/>
    </location>
</feature>
<dbReference type="AlphaFoldDB" id="A0AAW9R5U1"/>
<name>A0AAW9R5U1_9GAMM</name>
<reference evidence="2 3" key="1">
    <citation type="journal article" date="2016" name="Antonie Van Leeuwenhoek">
        <title>Denitratimonas tolerans gen. nov., sp. nov., a denitrifying bacterium isolated from a bioreactor for tannery wastewater treatment.</title>
        <authorList>
            <person name="Han S.I."/>
            <person name="Kim J.O."/>
            <person name="Lee Y.R."/>
            <person name="Ekpeghere K.I."/>
            <person name="Koh S.C."/>
            <person name="Whang K.S."/>
        </authorList>
    </citation>
    <scope>NUCLEOTIDE SEQUENCE [LARGE SCALE GENOMIC DNA]</scope>
    <source>
        <strain evidence="2 3">KACC 17565</strain>
    </source>
</reference>
<organism evidence="2 3">
    <name type="scientific">Denitratimonas tolerans</name>
    <dbReference type="NCBI Taxonomy" id="1338420"/>
    <lineage>
        <taxon>Bacteria</taxon>
        <taxon>Pseudomonadati</taxon>
        <taxon>Pseudomonadota</taxon>
        <taxon>Gammaproteobacteria</taxon>
        <taxon>Lysobacterales</taxon>
        <taxon>Lysobacteraceae</taxon>
        <taxon>Denitratimonas</taxon>
    </lineage>
</organism>
<comment type="caution">
    <text evidence="2">The sequence shown here is derived from an EMBL/GenBank/DDBJ whole genome shotgun (WGS) entry which is preliminary data.</text>
</comment>
<accession>A0AAW9R5U1</accession>
<dbReference type="RefSeq" id="WP_337335670.1">
    <property type="nucleotide sequence ID" value="NZ_JBBDHC010000013.1"/>
</dbReference>
<evidence type="ECO:0000313" key="2">
    <source>
        <dbReference type="EMBL" id="MEJ1249951.1"/>
    </source>
</evidence>
<protein>
    <submittedName>
        <fullName evidence="2">Uncharacterized protein</fullName>
    </submittedName>
</protein>
<dbReference type="PROSITE" id="PS51257">
    <property type="entry name" value="PROKAR_LIPOPROTEIN"/>
    <property type="match status" value="1"/>
</dbReference>
<evidence type="ECO:0000256" key="1">
    <source>
        <dbReference type="SAM" id="SignalP"/>
    </source>
</evidence>
<dbReference type="Proteomes" id="UP001364472">
    <property type="component" value="Unassembled WGS sequence"/>
</dbReference>
<keyword evidence="1" id="KW-0732">Signal</keyword>
<proteinExistence type="predicted"/>
<evidence type="ECO:0000313" key="3">
    <source>
        <dbReference type="Proteomes" id="UP001364472"/>
    </source>
</evidence>
<sequence length="118" mass="12534">MSPRFFLALLLAAPVACAAASCTEVDGWNAGRRGAAADAACTADAYAEAFRLGESLAALKTRREALDAQAARLPDQAGALRRQQRQIDVDIEAIHGVATLRGWPVQTLSRESGRKDTP</sequence>
<feature type="signal peptide" evidence="1">
    <location>
        <begin position="1"/>
        <end position="18"/>
    </location>
</feature>
<dbReference type="EMBL" id="JBBDHC010000013">
    <property type="protein sequence ID" value="MEJ1249951.1"/>
    <property type="molecule type" value="Genomic_DNA"/>
</dbReference>
<gene>
    <name evidence="2" type="ORF">WB794_09735</name>
</gene>
<keyword evidence="3" id="KW-1185">Reference proteome</keyword>